<dbReference type="Proteomes" id="UP000229757">
    <property type="component" value="Chromosome"/>
</dbReference>
<dbReference type="EMBL" id="CP011797">
    <property type="protein sequence ID" value="ATX77865.1"/>
    <property type="molecule type" value="Genomic_DNA"/>
</dbReference>
<name>A0A2K8KT04_9GAMM</name>
<proteinExistence type="predicted"/>
<keyword evidence="2" id="KW-1185">Reference proteome</keyword>
<dbReference type="AlphaFoldDB" id="A0A2K8KT04"/>
<protein>
    <submittedName>
        <fullName evidence="1">Uncharacterized protein</fullName>
    </submittedName>
</protein>
<dbReference type="KEGG" id="rfo:REIFOR_02743"/>
<accession>A0A2K8KT04</accession>
<gene>
    <name evidence="1" type="ORF">REIFOR_02743</name>
</gene>
<evidence type="ECO:0000313" key="1">
    <source>
        <dbReference type="EMBL" id="ATX77865.1"/>
    </source>
</evidence>
<sequence>MQNHEPFTAPSLSSDEVARYVRQARALRSQALNHWIKATTDSISKAMHDLIASIGQGHKA</sequence>
<evidence type="ECO:0000313" key="2">
    <source>
        <dbReference type="Proteomes" id="UP000229757"/>
    </source>
</evidence>
<organism evidence="1 2">
    <name type="scientific">Reinekea forsetii</name>
    <dbReference type="NCBI Taxonomy" id="1336806"/>
    <lineage>
        <taxon>Bacteria</taxon>
        <taxon>Pseudomonadati</taxon>
        <taxon>Pseudomonadota</taxon>
        <taxon>Gammaproteobacteria</taxon>
        <taxon>Oceanospirillales</taxon>
        <taxon>Saccharospirillaceae</taxon>
        <taxon>Reinekea</taxon>
    </lineage>
</organism>
<dbReference type="RefSeq" id="WP_100258090.1">
    <property type="nucleotide sequence ID" value="NZ_CP011797.1"/>
</dbReference>
<reference evidence="1 2" key="1">
    <citation type="journal article" date="2017" name="Environ. Microbiol.">
        <title>Genomic and physiological analyses of 'Reinekea forsetii' reveal a versatile opportunistic lifestyle during spring algae blooms.</title>
        <authorList>
            <person name="Avci B."/>
            <person name="Hahnke R.L."/>
            <person name="Chafee M."/>
            <person name="Fischer T."/>
            <person name="Gruber-Vodicka H."/>
            <person name="Tegetmeyer H.E."/>
            <person name="Harder J."/>
            <person name="Fuchs B.M."/>
            <person name="Amann R.I."/>
            <person name="Teeling H."/>
        </authorList>
    </citation>
    <scope>NUCLEOTIDE SEQUENCE [LARGE SCALE GENOMIC DNA]</scope>
    <source>
        <strain evidence="1 2">Hel1_31_D35</strain>
    </source>
</reference>